<name>A0AAV7PX87_PLEWA</name>
<protein>
    <submittedName>
        <fullName evidence="2">Uncharacterized protein</fullName>
    </submittedName>
</protein>
<evidence type="ECO:0000313" key="2">
    <source>
        <dbReference type="EMBL" id="KAJ1131605.1"/>
    </source>
</evidence>
<dbReference type="EMBL" id="JANPWB010000011">
    <property type="protein sequence ID" value="KAJ1131605.1"/>
    <property type="molecule type" value="Genomic_DNA"/>
</dbReference>
<reference evidence="2" key="1">
    <citation type="journal article" date="2022" name="bioRxiv">
        <title>Sequencing and chromosome-scale assembly of the giantPleurodeles waltlgenome.</title>
        <authorList>
            <person name="Brown T."/>
            <person name="Elewa A."/>
            <person name="Iarovenko S."/>
            <person name="Subramanian E."/>
            <person name="Araus A.J."/>
            <person name="Petzold A."/>
            <person name="Susuki M."/>
            <person name="Suzuki K.-i.T."/>
            <person name="Hayashi T."/>
            <person name="Toyoda A."/>
            <person name="Oliveira C."/>
            <person name="Osipova E."/>
            <person name="Leigh N.D."/>
            <person name="Simon A."/>
            <person name="Yun M.H."/>
        </authorList>
    </citation>
    <scope>NUCLEOTIDE SEQUENCE</scope>
    <source>
        <strain evidence="2">20211129_DDA</strain>
        <tissue evidence="2">Liver</tissue>
    </source>
</reference>
<evidence type="ECO:0000256" key="1">
    <source>
        <dbReference type="SAM" id="MobiDB-lite"/>
    </source>
</evidence>
<accession>A0AAV7PX87</accession>
<organism evidence="2 3">
    <name type="scientific">Pleurodeles waltl</name>
    <name type="common">Iberian ribbed newt</name>
    <dbReference type="NCBI Taxonomy" id="8319"/>
    <lineage>
        <taxon>Eukaryota</taxon>
        <taxon>Metazoa</taxon>
        <taxon>Chordata</taxon>
        <taxon>Craniata</taxon>
        <taxon>Vertebrata</taxon>
        <taxon>Euteleostomi</taxon>
        <taxon>Amphibia</taxon>
        <taxon>Batrachia</taxon>
        <taxon>Caudata</taxon>
        <taxon>Salamandroidea</taxon>
        <taxon>Salamandridae</taxon>
        <taxon>Pleurodelinae</taxon>
        <taxon>Pleurodeles</taxon>
    </lineage>
</organism>
<gene>
    <name evidence="2" type="ORF">NDU88_009940</name>
</gene>
<keyword evidence="3" id="KW-1185">Reference proteome</keyword>
<feature type="region of interest" description="Disordered" evidence="1">
    <location>
        <begin position="81"/>
        <end position="115"/>
    </location>
</feature>
<proteinExistence type="predicted"/>
<evidence type="ECO:0000313" key="3">
    <source>
        <dbReference type="Proteomes" id="UP001066276"/>
    </source>
</evidence>
<sequence>MNRGRCGVQTQCLGEKTQKLIIRHKPVSDDKEDMGDNGEDEECPIATIDECGFIEHEWNVALSEDECLKEVARCVTGGWPRENSRTSCGGTEHGAVSLSAPVKPDRRRRVSDSPGPRWWYGQAQGGRLGAVGGCSRAHSLGILSFVRWDSWAEKLVAAPLEE</sequence>
<dbReference type="AlphaFoldDB" id="A0AAV7PX87"/>
<comment type="caution">
    <text evidence="2">The sequence shown here is derived from an EMBL/GenBank/DDBJ whole genome shotgun (WGS) entry which is preliminary data.</text>
</comment>
<dbReference type="Proteomes" id="UP001066276">
    <property type="component" value="Chromosome 7"/>
</dbReference>